<name>A0A4R4D739_9PROT</name>
<feature type="compositionally biased region" description="Low complexity" evidence="1">
    <location>
        <begin position="209"/>
        <end position="218"/>
    </location>
</feature>
<protein>
    <recommendedName>
        <fullName evidence="4">Recombinase RecT</fullName>
    </recommendedName>
</protein>
<comment type="caution">
    <text evidence="2">The sequence shown here is derived from an EMBL/GenBank/DDBJ whole genome shotgun (WGS) entry which is preliminary data.</text>
</comment>
<evidence type="ECO:0000313" key="3">
    <source>
        <dbReference type="Proteomes" id="UP000295023"/>
    </source>
</evidence>
<keyword evidence="3" id="KW-1185">Reference proteome</keyword>
<proteinExistence type="predicted"/>
<evidence type="ECO:0008006" key="4">
    <source>
        <dbReference type="Google" id="ProtNLM"/>
    </source>
</evidence>
<gene>
    <name evidence="2" type="ORF">EXY23_23285</name>
</gene>
<feature type="region of interest" description="Disordered" evidence="1">
    <location>
        <begin position="200"/>
        <end position="235"/>
    </location>
</feature>
<dbReference type="AlphaFoldDB" id="A0A4R4D739"/>
<sequence length="328" mass="35052">MSAPLLSRGVLHTPSTLADLMRLAETLAQSSMVPKDYRGRAADILAAVLWGQEVGLGPLQALQGIAVVNGRPAIWGDAALALVRAHPACLAIREGVAGEGEEQHGWCEVERRGQPPVRRTFSVADAKRARLWGKTGPNGPTPWVTYPQRMLMLRARGFAIRDAFADALRGVITAEEAADMPTESREVPNLAAAPAATALDGVAPPAAPPSDTSSATAPGNDNEATSGDTGTDPVAGWRAMAWPIRSRDGTCRDFEDPDRWEAEFADRLRTIERHPRFDAATRAETIRAVLAANRDLLDWLRDERDQGATVEAVEGLFAEALGADAAAT</sequence>
<evidence type="ECO:0000256" key="1">
    <source>
        <dbReference type="SAM" id="MobiDB-lite"/>
    </source>
</evidence>
<accession>A0A4R4D739</accession>
<organism evidence="2 3">
    <name type="scientific">Roseicella aquatilis</name>
    <dbReference type="NCBI Taxonomy" id="2527868"/>
    <lineage>
        <taxon>Bacteria</taxon>
        <taxon>Pseudomonadati</taxon>
        <taxon>Pseudomonadota</taxon>
        <taxon>Alphaproteobacteria</taxon>
        <taxon>Acetobacterales</taxon>
        <taxon>Roseomonadaceae</taxon>
        <taxon>Roseicella</taxon>
    </lineage>
</organism>
<reference evidence="2 3" key="1">
    <citation type="submission" date="2019-03" db="EMBL/GenBank/DDBJ databases">
        <title>Paracraurococcus aquatilis NE82 genome sequence.</title>
        <authorList>
            <person name="Zhao Y."/>
            <person name="Du Z."/>
        </authorList>
    </citation>
    <scope>NUCLEOTIDE SEQUENCE [LARGE SCALE GENOMIC DNA]</scope>
    <source>
        <strain evidence="2 3">NE82</strain>
    </source>
</reference>
<dbReference type="Proteomes" id="UP000295023">
    <property type="component" value="Unassembled WGS sequence"/>
</dbReference>
<dbReference type="EMBL" id="SKBM01000032">
    <property type="protein sequence ID" value="TCZ54599.1"/>
    <property type="molecule type" value="Genomic_DNA"/>
</dbReference>
<evidence type="ECO:0000313" key="2">
    <source>
        <dbReference type="EMBL" id="TCZ54599.1"/>
    </source>
</evidence>
<dbReference type="RefSeq" id="WP_132295551.1">
    <property type="nucleotide sequence ID" value="NZ_SKBM01000032.1"/>
</dbReference>
<dbReference type="OrthoDB" id="8909920at2"/>